<reference evidence="4 5" key="1">
    <citation type="submission" date="2024-03" db="EMBL/GenBank/DDBJ databases">
        <title>Draft genome sequence of Klenkia sp. LSe6-5.</title>
        <authorList>
            <person name="Duangmal K."/>
            <person name="Chantavorakit T."/>
        </authorList>
    </citation>
    <scope>NUCLEOTIDE SEQUENCE [LARGE SCALE GENOMIC DNA]</scope>
    <source>
        <strain evidence="4 5">LSe6-5</strain>
    </source>
</reference>
<evidence type="ECO:0000259" key="3">
    <source>
        <dbReference type="PROSITE" id="PS51186"/>
    </source>
</evidence>
<dbReference type="InterPro" id="IPR016181">
    <property type="entry name" value="Acyl_CoA_acyltransferase"/>
</dbReference>
<feature type="domain" description="N-acetyltransferase" evidence="3">
    <location>
        <begin position="19"/>
        <end position="168"/>
    </location>
</feature>
<dbReference type="Proteomes" id="UP001361570">
    <property type="component" value="Unassembled WGS sequence"/>
</dbReference>
<dbReference type="SUPFAM" id="SSF55729">
    <property type="entry name" value="Acyl-CoA N-acyltransferases (Nat)"/>
    <property type="match status" value="1"/>
</dbReference>
<sequence>MHRRHDGALPLPQQLSPSLLLRRAAADDVPALVALLTDDPLGRSRETTDLGPYRAAFAEVDADPAHLLVVAESVGEVVGTLQLSVLPSLARLGARRAQLEAVRVHRDHRGAGVGSALVRWAVAEAGRRGCRLVQLTSDLRRPEAHDRPRELIIGRWLRDTRVPATIGR</sequence>
<organism evidence="4 5">
    <name type="scientific">Klenkia sesuvii</name>
    <dbReference type="NCBI Taxonomy" id="3103137"/>
    <lineage>
        <taxon>Bacteria</taxon>
        <taxon>Bacillati</taxon>
        <taxon>Actinomycetota</taxon>
        <taxon>Actinomycetes</taxon>
        <taxon>Geodermatophilales</taxon>
        <taxon>Geodermatophilaceae</taxon>
        <taxon>Klenkia</taxon>
    </lineage>
</organism>
<accession>A0ABU8DVC7</accession>
<dbReference type="Pfam" id="PF00583">
    <property type="entry name" value="Acetyltransf_1"/>
    <property type="match status" value="1"/>
</dbReference>
<name>A0ABU8DVC7_9ACTN</name>
<gene>
    <name evidence="4" type="ORF">TEK04_13580</name>
</gene>
<evidence type="ECO:0000256" key="2">
    <source>
        <dbReference type="ARBA" id="ARBA00023315"/>
    </source>
</evidence>
<proteinExistence type="predicted"/>
<evidence type="ECO:0000313" key="5">
    <source>
        <dbReference type="Proteomes" id="UP001361570"/>
    </source>
</evidence>
<dbReference type="InterPro" id="IPR050832">
    <property type="entry name" value="Bact_Acetyltransf"/>
</dbReference>
<comment type="caution">
    <text evidence="4">The sequence shown here is derived from an EMBL/GenBank/DDBJ whole genome shotgun (WGS) entry which is preliminary data.</text>
</comment>
<evidence type="ECO:0000313" key="4">
    <source>
        <dbReference type="EMBL" id="MEI4272756.1"/>
    </source>
</evidence>
<keyword evidence="2" id="KW-0012">Acyltransferase</keyword>
<dbReference type="EMBL" id="JBAPLU010000013">
    <property type="protein sequence ID" value="MEI4272756.1"/>
    <property type="molecule type" value="Genomic_DNA"/>
</dbReference>
<dbReference type="PANTHER" id="PTHR43877:SF2">
    <property type="entry name" value="AMINOALKYLPHOSPHONATE N-ACETYLTRANSFERASE-RELATED"/>
    <property type="match status" value="1"/>
</dbReference>
<keyword evidence="5" id="KW-1185">Reference proteome</keyword>
<dbReference type="PANTHER" id="PTHR43877">
    <property type="entry name" value="AMINOALKYLPHOSPHONATE N-ACETYLTRANSFERASE-RELATED-RELATED"/>
    <property type="match status" value="1"/>
</dbReference>
<dbReference type="RefSeq" id="WP_336404880.1">
    <property type="nucleotide sequence ID" value="NZ_JBAPLU010000013.1"/>
</dbReference>
<dbReference type="Gene3D" id="3.40.630.30">
    <property type="match status" value="1"/>
</dbReference>
<dbReference type="PROSITE" id="PS51186">
    <property type="entry name" value="GNAT"/>
    <property type="match status" value="1"/>
</dbReference>
<dbReference type="CDD" id="cd04301">
    <property type="entry name" value="NAT_SF"/>
    <property type="match status" value="1"/>
</dbReference>
<protein>
    <submittedName>
        <fullName evidence="4">GNAT family N-acetyltransferase</fullName>
    </submittedName>
</protein>
<keyword evidence="1" id="KW-0808">Transferase</keyword>
<dbReference type="InterPro" id="IPR000182">
    <property type="entry name" value="GNAT_dom"/>
</dbReference>
<evidence type="ECO:0000256" key="1">
    <source>
        <dbReference type="ARBA" id="ARBA00022679"/>
    </source>
</evidence>